<dbReference type="InterPro" id="IPR002195">
    <property type="entry name" value="Dihydroorotase_CS"/>
</dbReference>
<dbReference type="GO" id="GO:0008270">
    <property type="term" value="F:zinc ion binding"/>
    <property type="evidence" value="ECO:0007669"/>
    <property type="project" value="InterPro"/>
</dbReference>
<reference evidence="11 12" key="1">
    <citation type="journal article" date="2019" name="Nat. Microbiol.">
        <title>Mediterranean grassland soil C-N compound turnover is dependent on rainfall and depth, and is mediated by genomically divergent microorganisms.</title>
        <authorList>
            <person name="Diamond S."/>
            <person name="Andeer P.F."/>
            <person name="Li Z."/>
            <person name="Crits-Christoph A."/>
            <person name="Burstein D."/>
            <person name="Anantharaman K."/>
            <person name="Lane K.R."/>
            <person name="Thomas B.C."/>
            <person name="Pan C."/>
            <person name="Northen T.R."/>
            <person name="Banfield J.F."/>
        </authorList>
    </citation>
    <scope>NUCLEOTIDE SEQUENCE [LARGE SCALE GENOMIC DNA]</scope>
    <source>
        <strain evidence="11">NP_3</strain>
    </source>
</reference>
<dbReference type="EC" id="3.5.2.5" evidence="11"/>
<dbReference type="InterPro" id="IPR006680">
    <property type="entry name" value="Amidohydro-rel"/>
</dbReference>
<protein>
    <submittedName>
        <fullName evidence="11">Allantoinase AllB</fullName>
        <ecNumber evidence="11">3.5.2.5</ecNumber>
    </submittedName>
</protein>
<keyword evidence="8" id="KW-0862">Zinc</keyword>
<comment type="similarity">
    <text evidence="4">Belongs to the metallo-dependent hydrolases superfamily. DHOase family. Class I DHOase subfamily.</text>
</comment>
<dbReference type="Proteomes" id="UP000318509">
    <property type="component" value="Unassembled WGS sequence"/>
</dbReference>
<dbReference type="Pfam" id="PF01979">
    <property type="entry name" value="Amidohydro_1"/>
    <property type="match status" value="1"/>
</dbReference>
<dbReference type="SUPFAM" id="SSF51556">
    <property type="entry name" value="Metallo-dependent hydrolases"/>
    <property type="match status" value="1"/>
</dbReference>
<dbReference type="NCBIfam" id="TIGR03178">
    <property type="entry name" value="allantoinase"/>
    <property type="match status" value="1"/>
</dbReference>
<dbReference type="FunFam" id="3.20.20.140:FF:000174">
    <property type="entry name" value="Dihydropyrimidinase-related protein 2"/>
    <property type="match status" value="1"/>
</dbReference>
<feature type="domain" description="Amidohydrolase-related" evidence="10">
    <location>
        <begin position="90"/>
        <end position="471"/>
    </location>
</feature>
<gene>
    <name evidence="11" type="primary">allB</name>
    <name evidence="11" type="ORF">E6H00_00150</name>
</gene>
<evidence type="ECO:0000256" key="6">
    <source>
        <dbReference type="ARBA" id="ARBA00022723"/>
    </source>
</evidence>
<evidence type="ECO:0000256" key="4">
    <source>
        <dbReference type="ARBA" id="ARBA00010286"/>
    </source>
</evidence>
<feature type="region of interest" description="Disordered" evidence="9">
    <location>
        <begin position="483"/>
        <end position="511"/>
    </location>
</feature>
<evidence type="ECO:0000313" key="11">
    <source>
        <dbReference type="EMBL" id="TMI94182.1"/>
    </source>
</evidence>
<evidence type="ECO:0000256" key="1">
    <source>
        <dbReference type="ARBA" id="ARBA00001947"/>
    </source>
</evidence>
<comment type="function">
    <text evidence="2">Catalyzes the reversible cyclization of carbamoyl aspartate to dihydroorotate.</text>
</comment>
<keyword evidence="6" id="KW-0479">Metal-binding</keyword>
<dbReference type="InterPro" id="IPR011059">
    <property type="entry name" value="Metal-dep_hydrolase_composite"/>
</dbReference>
<name>A0A537KF38_9BACT</name>
<evidence type="ECO:0000256" key="8">
    <source>
        <dbReference type="ARBA" id="ARBA00022833"/>
    </source>
</evidence>
<comment type="subunit">
    <text evidence="5">Homotetramer.</text>
</comment>
<dbReference type="PANTHER" id="PTHR43668">
    <property type="entry name" value="ALLANTOINASE"/>
    <property type="match status" value="1"/>
</dbReference>
<dbReference type="PANTHER" id="PTHR43668:SF4">
    <property type="entry name" value="ALLANTOINASE"/>
    <property type="match status" value="1"/>
</dbReference>
<dbReference type="InterPro" id="IPR017593">
    <property type="entry name" value="Allantoinase"/>
</dbReference>
<accession>A0A537KF38</accession>
<evidence type="ECO:0000256" key="5">
    <source>
        <dbReference type="ARBA" id="ARBA00011881"/>
    </source>
</evidence>
<dbReference type="PROSITE" id="PS00482">
    <property type="entry name" value="DIHYDROOROTASE_1"/>
    <property type="match status" value="1"/>
</dbReference>
<dbReference type="EMBL" id="VBAK01000006">
    <property type="protein sequence ID" value="TMI94182.1"/>
    <property type="molecule type" value="Genomic_DNA"/>
</dbReference>
<dbReference type="GO" id="GO:0005737">
    <property type="term" value="C:cytoplasm"/>
    <property type="evidence" value="ECO:0007669"/>
    <property type="project" value="TreeGrafter"/>
</dbReference>
<dbReference type="AlphaFoldDB" id="A0A537KF38"/>
<evidence type="ECO:0000256" key="9">
    <source>
        <dbReference type="SAM" id="MobiDB-lite"/>
    </source>
</evidence>
<evidence type="ECO:0000256" key="7">
    <source>
        <dbReference type="ARBA" id="ARBA00022801"/>
    </source>
</evidence>
<dbReference type="GO" id="GO:0050897">
    <property type="term" value="F:cobalt ion binding"/>
    <property type="evidence" value="ECO:0007669"/>
    <property type="project" value="InterPro"/>
</dbReference>
<dbReference type="Gene3D" id="3.20.20.140">
    <property type="entry name" value="Metal-dependent hydrolases"/>
    <property type="match status" value="1"/>
</dbReference>
<evidence type="ECO:0000313" key="12">
    <source>
        <dbReference type="Proteomes" id="UP000318509"/>
    </source>
</evidence>
<evidence type="ECO:0000256" key="3">
    <source>
        <dbReference type="ARBA" id="ARBA00008829"/>
    </source>
</evidence>
<keyword evidence="7 11" id="KW-0378">Hydrolase</keyword>
<comment type="caution">
    <text evidence="11">The sequence shown here is derived from an EMBL/GenBank/DDBJ whole genome shotgun (WGS) entry which is preliminary data.</text>
</comment>
<dbReference type="Gene3D" id="2.30.40.10">
    <property type="entry name" value="Urease, subunit C, domain 1"/>
    <property type="match status" value="1"/>
</dbReference>
<dbReference type="GO" id="GO:0000256">
    <property type="term" value="P:allantoin catabolic process"/>
    <property type="evidence" value="ECO:0007669"/>
    <property type="project" value="InterPro"/>
</dbReference>
<proteinExistence type="inferred from homology"/>
<comment type="cofactor">
    <cofactor evidence="1">
        <name>Zn(2+)</name>
        <dbReference type="ChEBI" id="CHEBI:29105"/>
    </cofactor>
</comment>
<dbReference type="GO" id="GO:0006145">
    <property type="term" value="P:purine nucleobase catabolic process"/>
    <property type="evidence" value="ECO:0007669"/>
    <property type="project" value="TreeGrafter"/>
</dbReference>
<sequence length="511" mass="54542">MRAEAFIPPESLTLRGGLPPVDRPDRRGIGRGAWNTRAVKTETAIAGGLVATHTGVFPATVAIAGGRVVGLVDPAERPDAGEVIDARNRLVLPGCIDPHVHFNEPGRTHWEGFETGSMSAAAGGVTTVIEMPLNANPPTIDAGAFALKVDAVRPRAVVDYALWGGLVTDNVEALEGLHRAGAMGYKAFMIDTGTEFARADDGVLWDGMARIARWDAVLGVHAESNDIALRLRARLEGAGRRDVRAWAESRPPEVELEAIQRALFLAGASRCRLHIVHLSTPNGGSCIASARSAGQRVTVETCPHYLLLDEEAAQTLGPVAKCAPPLRPRAAVDGLWRQVFDGTIDCMASDHSPCPPEEKARGDGDIWAAWGGITGVQTLLPLMLSEGVRRRGLPLERLVALTSTNAARIFGLYPRKGGLMPGSDADVVIVDPNREWTISADRLLYRHRQTPYLGWRITGWVDRVLVRGRTVFADGEVVASPGSGRLIRGPGHADATAPSTGAPSGGRRKEA</sequence>
<dbReference type="InterPro" id="IPR032466">
    <property type="entry name" value="Metal_Hydrolase"/>
</dbReference>
<comment type="similarity">
    <text evidence="3">Belongs to the metallo-dependent hydrolases superfamily. Hydantoinase/dihydropyrimidinase family.</text>
</comment>
<dbReference type="SUPFAM" id="SSF51338">
    <property type="entry name" value="Composite domain of metallo-dependent hydrolases"/>
    <property type="match status" value="1"/>
</dbReference>
<organism evidence="11 12">
    <name type="scientific">Candidatus Segetimicrobium genomatis</name>
    <dbReference type="NCBI Taxonomy" id="2569760"/>
    <lineage>
        <taxon>Bacteria</taxon>
        <taxon>Bacillati</taxon>
        <taxon>Candidatus Sysuimicrobiota</taxon>
        <taxon>Candidatus Sysuimicrobiia</taxon>
        <taxon>Candidatus Sysuimicrobiales</taxon>
        <taxon>Candidatus Segetimicrobiaceae</taxon>
        <taxon>Candidatus Segetimicrobium</taxon>
    </lineage>
</organism>
<dbReference type="InterPro" id="IPR050138">
    <property type="entry name" value="DHOase/Allantoinase_Hydrolase"/>
</dbReference>
<dbReference type="GO" id="GO:0004038">
    <property type="term" value="F:allantoinase activity"/>
    <property type="evidence" value="ECO:0007669"/>
    <property type="project" value="UniProtKB-EC"/>
</dbReference>
<evidence type="ECO:0000256" key="2">
    <source>
        <dbReference type="ARBA" id="ARBA00002368"/>
    </source>
</evidence>
<evidence type="ECO:0000259" key="10">
    <source>
        <dbReference type="Pfam" id="PF01979"/>
    </source>
</evidence>